<dbReference type="Proteomes" id="UP000037755">
    <property type="component" value="Unassembled WGS sequence"/>
</dbReference>
<evidence type="ECO:0000256" key="3">
    <source>
        <dbReference type="ARBA" id="ARBA00022837"/>
    </source>
</evidence>
<accession>A0A0M9VHE8</accession>
<evidence type="ECO:0000313" key="4">
    <source>
        <dbReference type="EMBL" id="KOS05490.1"/>
    </source>
</evidence>
<dbReference type="InterPro" id="IPR011013">
    <property type="entry name" value="Gal_mutarotase_sf_dom"/>
</dbReference>
<protein>
    <submittedName>
        <fullName evidence="4">Aldose epimerase</fullName>
    </submittedName>
</protein>
<sequence length="288" mass="32072">MENITLSNGILTATINPKGAELNSLKNNNTEYIWEGNAKYWGKHSPVLFPIVGTLKNNSYLYNGQPYALSRHGFARDNVFTVKGQNENSVTFSLSSNEETKKVYPFDFELQLVYTLNQKSLEIKYNVINKGAEPLPFSIGAHPAFALPGNFESYSLVFEKEEPLASTQLENDLIGNTSIEIATNGNVLPLNYGLFANDALIFKTLTSNAITIAKDNEPVLKVNFTDFPHLGIWTKEDAPFICIEPWQGYSDATNSNGIFKEKEGIIILPENETFTAAFTIEILKGKKL</sequence>
<dbReference type="STRING" id="1202724.AM493_05175"/>
<dbReference type="InterPro" id="IPR014718">
    <property type="entry name" value="GH-type_carb-bd"/>
</dbReference>
<reference evidence="4 5" key="1">
    <citation type="submission" date="2015-08" db="EMBL/GenBank/DDBJ databases">
        <title>Whole genome sequence of Flavobacterium akiainvivens IK-1T, from decaying Wikstroemia oahuensis, an endemic Hawaiian shrub.</title>
        <authorList>
            <person name="Wan X."/>
            <person name="Hou S."/>
            <person name="Saito J."/>
            <person name="Donachie S."/>
        </authorList>
    </citation>
    <scope>NUCLEOTIDE SEQUENCE [LARGE SCALE GENOMIC DNA]</scope>
    <source>
        <strain evidence="4 5">IK-1</strain>
    </source>
</reference>
<gene>
    <name evidence="4" type="ORF">AM493_05175</name>
</gene>
<proteinExistence type="predicted"/>
<dbReference type="AlphaFoldDB" id="A0A0M9VHE8"/>
<evidence type="ECO:0000313" key="5">
    <source>
        <dbReference type="Proteomes" id="UP000037755"/>
    </source>
</evidence>
<name>A0A0M9VHE8_9FLAO</name>
<comment type="subunit">
    <text evidence="2">Monomer.</text>
</comment>
<dbReference type="PANTHER" id="PTHR11122">
    <property type="entry name" value="APOSPORY-ASSOCIATED PROTEIN C-RELATED"/>
    <property type="match status" value="1"/>
</dbReference>
<evidence type="ECO:0000256" key="2">
    <source>
        <dbReference type="ARBA" id="ARBA00011245"/>
    </source>
</evidence>
<dbReference type="Gene3D" id="2.70.98.10">
    <property type="match status" value="1"/>
</dbReference>
<dbReference type="RefSeq" id="WP_054406686.1">
    <property type="nucleotide sequence ID" value="NZ_FOYA01000003.1"/>
</dbReference>
<dbReference type="SUPFAM" id="SSF74650">
    <property type="entry name" value="Galactose mutarotase-like"/>
    <property type="match status" value="1"/>
</dbReference>
<dbReference type="GO" id="GO:0030246">
    <property type="term" value="F:carbohydrate binding"/>
    <property type="evidence" value="ECO:0007669"/>
    <property type="project" value="InterPro"/>
</dbReference>
<dbReference type="GO" id="GO:0016853">
    <property type="term" value="F:isomerase activity"/>
    <property type="evidence" value="ECO:0007669"/>
    <property type="project" value="InterPro"/>
</dbReference>
<dbReference type="InterPro" id="IPR008183">
    <property type="entry name" value="Aldose_1/G6P_1-epimerase"/>
</dbReference>
<dbReference type="GO" id="GO:0005975">
    <property type="term" value="P:carbohydrate metabolic process"/>
    <property type="evidence" value="ECO:0007669"/>
    <property type="project" value="InterPro"/>
</dbReference>
<keyword evidence="5" id="KW-1185">Reference proteome</keyword>
<dbReference type="PANTHER" id="PTHR11122:SF13">
    <property type="entry name" value="GLUCOSE-6-PHOSPHATE 1-EPIMERASE"/>
    <property type="match status" value="1"/>
</dbReference>
<keyword evidence="3" id="KW-0106">Calcium</keyword>
<dbReference type="Pfam" id="PF01263">
    <property type="entry name" value="Aldose_epim"/>
    <property type="match status" value="1"/>
</dbReference>
<dbReference type="OrthoDB" id="9795355at2"/>
<dbReference type="CDD" id="cd09024">
    <property type="entry name" value="Aldose_epim_lacX"/>
    <property type="match status" value="1"/>
</dbReference>
<dbReference type="PATRIC" id="fig|1202724.3.peg.1071"/>
<dbReference type="EMBL" id="LIYD01000005">
    <property type="protein sequence ID" value="KOS05490.1"/>
    <property type="molecule type" value="Genomic_DNA"/>
</dbReference>
<organism evidence="4 5">
    <name type="scientific">Flavobacterium akiainvivens</name>
    <dbReference type="NCBI Taxonomy" id="1202724"/>
    <lineage>
        <taxon>Bacteria</taxon>
        <taxon>Pseudomonadati</taxon>
        <taxon>Bacteroidota</taxon>
        <taxon>Flavobacteriia</taxon>
        <taxon>Flavobacteriales</taxon>
        <taxon>Flavobacteriaceae</taxon>
        <taxon>Flavobacterium</taxon>
    </lineage>
</organism>
<dbReference type="InterPro" id="IPR037481">
    <property type="entry name" value="LacX"/>
</dbReference>
<evidence type="ECO:0000256" key="1">
    <source>
        <dbReference type="ARBA" id="ARBA00001913"/>
    </source>
</evidence>
<comment type="cofactor">
    <cofactor evidence="1">
        <name>Ca(2+)</name>
        <dbReference type="ChEBI" id="CHEBI:29108"/>
    </cofactor>
</comment>
<comment type="caution">
    <text evidence="4">The sequence shown here is derived from an EMBL/GenBank/DDBJ whole genome shotgun (WGS) entry which is preliminary data.</text>
</comment>